<dbReference type="Gene3D" id="3.90.226.10">
    <property type="entry name" value="2-enoyl-CoA Hydratase, Chain A, domain 1"/>
    <property type="match status" value="1"/>
</dbReference>
<keyword evidence="4" id="KW-0443">Lipid metabolism</keyword>
<organism evidence="6 7">
    <name type="scientific">Opacimonas viscosa</name>
    <dbReference type="NCBI Taxonomy" id="2961944"/>
    <lineage>
        <taxon>Bacteria</taxon>
        <taxon>Pseudomonadati</taxon>
        <taxon>Pseudomonadota</taxon>
        <taxon>Gammaproteobacteria</taxon>
        <taxon>Alteromonadales</taxon>
        <taxon>Alteromonadaceae</taxon>
        <taxon>Opacimonas</taxon>
    </lineage>
</organism>
<evidence type="ECO:0000256" key="4">
    <source>
        <dbReference type="ARBA" id="ARBA00023098"/>
    </source>
</evidence>
<comment type="pathway">
    <text evidence="1">Lipid metabolism; fatty acid beta-oxidation.</text>
</comment>
<comment type="caution">
    <text evidence="6">The sequence shown here is derived from an EMBL/GenBank/DDBJ whole genome shotgun (WGS) entry which is preliminary data.</text>
</comment>
<protein>
    <submittedName>
        <fullName evidence="6">Crotonase/enoyl-CoA hydratase family protein</fullName>
    </submittedName>
</protein>
<dbReference type="SUPFAM" id="SSF52096">
    <property type="entry name" value="ClpP/crotonase"/>
    <property type="match status" value="1"/>
</dbReference>
<dbReference type="NCBIfam" id="NF004794">
    <property type="entry name" value="PRK06142.1"/>
    <property type="match status" value="1"/>
</dbReference>
<dbReference type="CDD" id="cd06558">
    <property type="entry name" value="crotonase-like"/>
    <property type="match status" value="1"/>
</dbReference>
<keyword evidence="3" id="KW-0276">Fatty acid metabolism</keyword>
<gene>
    <name evidence="6" type="ORF">NLF92_10990</name>
</gene>
<comment type="similarity">
    <text evidence="2">Belongs to the enoyl-CoA hydratase/isomerase family.</text>
</comment>
<evidence type="ECO:0000256" key="2">
    <source>
        <dbReference type="ARBA" id="ARBA00005254"/>
    </source>
</evidence>
<name>A0AA41X4S4_9ALTE</name>
<evidence type="ECO:0000313" key="6">
    <source>
        <dbReference type="EMBL" id="MCP3429471.1"/>
    </source>
</evidence>
<keyword evidence="7" id="KW-1185">Reference proteome</keyword>
<dbReference type="InterPro" id="IPR014748">
    <property type="entry name" value="Enoyl-CoA_hydra_C"/>
</dbReference>
<evidence type="ECO:0000313" key="7">
    <source>
        <dbReference type="Proteomes" id="UP001165413"/>
    </source>
</evidence>
<dbReference type="GO" id="GO:0016853">
    <property type="term" value="F:isomerase activity"/>
    <property type="evidence" value="ECO:0007669"/>
    <property type="project" value="UniProtKB-KW"/>
</dbReference>
<evidence type="ECO:0000256" key="3">
    <source>
        <dbReference type="ARBA" id="ARBA00022832"/>
    </source>
</evidence>
<dbReference type="GO" id="GO:0006631">
    <property type="term" value="P:fatty acid metabolic process"/>
    <property type="evidence" value="ECO:0007669"/>
    <property type="project" value="UniProtKB-KW"/>
</dbReference>
<dbReference type="InterPro" id="IPR045002">
    <property type="entry name" value="Ech1-like"/>
</dbReference>
<evidence type="ECO:0000256" key="5">
    <source>
        <dbReference type="ARBA" id="ARBA00023235"/>
    </source>
</evidence>
<dbReference type="RefSeq" id="WP_254101836.1">
    <property type="nucleotide sequence ID" value="NZ_JANATA010000022.1"/>
</dbReference>
<keyword evidence="5" id="KW-0413">Isomerase</keyword>
<dbReference type="AlphaFoldDB" id="A0AA41X4S4"/>
<accession>A0AA41X4S4</accession>
<dbReference type="PANTHER" id="PTHR43149">
    <property type="entry name" value="ENOYL-COA HYDRATASE"/>
    <property type="match status" value="1"/>
</dbReference>
<evidence type="ECO:0000256" key="1">
    <source>
        <dbReference type="ARBA" id="ARBA00005005"/>
    </source>
</evidence>
<dbReference type="Gene3D" id="1.10.12.10">
    <property type="entry name" value="Lyase 2-enoyl-coa Hydratase, Chain A, domain 2"/>
    <property type="match status" value="1"/>
</dbReference>
<dbReference type="Proteomes" id="UP001165413">
    <property type="component" value="Unassembled WGS sequence"/>
</dbReference>
<dbReference type="InterPro" id="IPR001753">
    <property type="entry name" value="Enoyl-CoA_hydra/iso"/>
</dbReference>
<dbReference type="EMBL" id="JANATA010000022">
    <property type="protein sequence ID" value="MCP3429471.1"/>
    <property type="molecule type" value="Genomic_DNA"/>
</dbReference>
<dbReference type="InterPro" id="IPR029045">
    <property type="entry name" value="ClpP/crotonase-like_dom_sf"/>
</dbReference>
<proteinExistence type="inferred from homology"/>
<dbReference type="FunFam" id="1.10.12.10:FF:000004">
    <property type="entry name" value="Delta3,5-delta2,4-dienoyl-CoA isomerase"/>
    <property type="match status" value="1"/>
</dbReference>
<sequence length="281" mass="31179">MSTHSFAHLETLSVSIDQKIAHIELSRPAELNSMNHAFWQELPETVHHIDDYSLARVIVISAQGKHFSAGLDLEVLHNLDKHYTGEPARRAEKVRRMVLGLQESFTALEEIRIPILVAVHGGVIGGAIDMICACDCRYATQDSFFTIKETQLGLAADVGTLQRLPKLMSPGFVRELTYTGRNFTPKEALQHGFINGIYTDKEAMLDDVMRIAAQIAANSPVAVTGSKAMLNYARDHTVADSLNYMATWQSGMLQMPDIQTALHAEKTKTPPVYAELHPKKD</sequence>
<reference evidence="6" key="1">
    <citation type="submission" date="2022-07" db="EMBL/GenBank/DDBJ databases">
        <title>Characterization of the Novel Bacterium Alteromonas immobilis LMIT006 and Alteromonas gregis LMIT007.</title>
        <authorList>
            <person name="Lin X."/>
        </authorList>
    </citation>
    <scope>NUCLEOTIDE SEQUENCE</scope>
    <source>
        <strain evidence="6">LMIT007</strain>
    </source>
</reference>
<dbReference type="Pfam" id="PF00378">
    <property type="entry name" value="ECH_1"/>
    <property type="match status" value="1"/>
</dbReference>